<dbReference type="Proteomes" id="UP000233837">
    <property type="component" value="Unassembled WGS sequence"/>
</dbReference>
<dbReference type="PANTHER" id="PTHR31635:SF196">
    <property type="entry name" value="REVERSE TRANSCRIPTASE DOMAIN-CONTAINING PROTEIN-RELATED"/>
    <property type="match status" value="1"/>
</dbReference>
<name>A0A2I0WWZ0_9ASPA</name>
<dbReference type="InterPro" id="IPR043502">
    <property type="entry name" value="DNA/RNA_pol_sf"/>
</dbReference>
<dbReference type="AlphaFoldDB" id="A0A2I0WWZ0"/>
<evidence type="ECO:0000259" key="1">
    <source>
        <dbReference type="PROSITE" id="PS50878"/>
    </source>
</evidence>
<dbReference type="SUPFAM" id="SSF56672">
    <property type="entry name" value="DNA/RNA polymerases"/>
    <property type="match status" value="1"/>
</dbReference>
<protein>
    <submittedName>
        <fullName evidence="2">Putative mitochondrial protein</fullName>
    </submittedName>
</protein>
<feature type="domain" description="Reverse transcriptase" evidence="1">
    <location>
        <begin position="1"/>
        <end position="260"/>
    </location>
</feature>
<keyword evidence="3" id="KW-1185">Reference proteome</keyword>
<accession>A0A2I0WWZ0</accession>
<organism evidence="2 3">
    <name type="scientific">Dendrobium catenatum</name>
    <dbReference type="NCBI Taxonomy" id="906689"/>
    <lineage>
        <taxon>Eukaryota</taxon>
        <taxon>Viridiplantae</taxon>
        <taxon>Streptophyta</taxon>
        <taxon>Embryophyta</taxon>
        <taxon>Tracheophyta</taxon>
        <taxon>Spermatophyta</taxon>
        <taxon>Magnoliopsida</taxon>
        <taxon>Liliopsida</taxon>
        <taxon>Asparagales</taxon>
        <taxon>Orchidaceae</taxon>
        <taxon>Epidendroideae</taxon>
        <taxon>Malaxideae</taxon>
        <taxon>Dendrobiinae</taxon>
        <taxon>Dendrobium</taxon>
    </lineage>
</organism>
<evidence type="ECO:0000313" key="2">
    <source>
        <dbReference type="EMBL" id="PKU80176.1"/>
    </source>
</evidence>
<dbReference type="InterPro" id="IPR000477">
    <property type="entry name" value="RT_dom"/>
</dbReference>
<dbReference type="CDD" id="cd01650">
    <property type="entry name" value="RT_nLTR_like"/>
    <property type="match status" value="1"/>
</dbReference>
<proteinExistence type="predicted"/>
<reference evidence="2 3" key="1">
    <citation type="journal article" date="2016" name="Sci. Rep.">
        <title>The Dendrobium catenatum Lindl. genome sequence provides insights into polysaccharide synthase, floral development and adaptive evolution.</title>
        <authorList>
            <person name="Zhang G.Q."/>
            <person name="Xu Q."/>
            <person name="Bian C."/>
            <person name="Tsai W.C."/>
            <person name="Yeh C.M."/>
            <person name="Liu K.W."/>
            <person name="Yoshida K."/>
            <person name="Zhang L.S."/>
            <person name="Chang S.B."/>
            <person name="Chen F."/>
            <person name="Shi Y."/>
            <person name="Su Y.Y."/>
            <person name="Zhang Y.Q."/>
            <person name="Chen L.J."/>
            <person name="Yin Y."/>
            <person name="Lin M."/>
            <person name="Huang H."/>
            <person name="Deng H."/>
            <person name="Wang Z.W."/>
            <person name="Zhu S.L."/>
            <person name="Zhao X."/>
            <person name="Deng C."/>
            <person name="Niu S.C."/>
            <person name="Huang J."/>
            <person name="Wang M."/>
            <person name="Liu G.H."/>
            <person name="Yang H.J."/>
            <person name="Xiao X.J."/>
            <person name="Hsiao Y.Y."/>
            <person name="Wu W.L."/>
            <person name="Chen Y.Y."/>
            <person name="Mitsuda N."/>
            <person name="Ohme-Takagi M."/>
            <person name="Luo Y.B."/>
            <person name="Van de Peer Y."/>
            <person name="Liu Z.J."/>
        </authorList>
    </citation>
    <scope>NUCLEOTIDE SEQUENCE [LARGE SCALE GENOMIC DNA]</scope>
    <source>
        <tissue evidence="2">The whole plant</tissue>
    </source>
</reference>
<reference evidence="2 3" key="2">
    <citation type="journal article" date="2017" name="Nature">
        <title>The Apostasia genome and the evolution of orchids.</title>
        <authorList>
            <person name="Zhang G.Q."/>
            <person name="Liu K.W."/>
            <person name="Li Z."/>
            <person name="Lohaus R."/>
            <person name="Hsiao Y.Y."/>
            <person name="Niu S.C."/>
            <person name="Wang J.Y."/>
            <person name="Lin Y.C."/>
            <person name="Xu Q."/>
            <person name="Chen L.J."/>
            <person name="Yoshida K."/>
            <person name="Fujiwara S."/>
            <person name="Wang Z.W."/>
            <person name="Zhang Y.Q."/>
            <person name="Mitsuda N."/>
            <person name="Wang M."/>
            <person name="Liu G.H."/>
            <person name="Pecoraro L."/>
            <person name="Huang H.X."/>
            <person name="Xiao X.J."/>
            <person name="Lin M."/>
            <person name="Wu X.Y."/>
            <person name="Wu W.L."/>
            <person name="Chen Y.Y."/>
            <person name="Chang S.B."/>
            <person name="Sakamoto S."/>
            <person name="Ohme-Takagi M."/>
            <person name="Yagi M."/>
            <person name="Zeng S.J."/>
            <person name="Shen C.Y."/>
            <person name="Yeh C.M."/>
            <person name="Luo Y.B."/>
            <person name="Tsai W.C."/>
            <person name="Van de Peer Y."/>
            <person name="Liu Z.J."/>
        </authorList>
    </citation>
    <scope>NUCLEOTIDE SEQUENCE [LARGE SCALE GENOMIC DNA]</scope>
    <source>
        <tissue evidence="2">The whole plant</tissue>
    </source>
</reference>
<dbReference type="PROSITE" id="PS50878">
    <property type="entry name" value="RT_POL"/>
    <property type="match status" value="1"/>
</dbReference>
<sequence length="260" mass="29559">MCDKWKETLVVLIPKVKNLILPIQFLPISLCLSTYKILEKVLLNRMVPYISKLISYEQVAFIKGRSINDHVLIAQEVIHKLRNSKSSKGFVAFKIDMEQAYDSMGWTTLEKALHYFGFPYYFSKLILNCIQSSNFSISINGSLSKWIEGQCGFRQGCPLSPYLFIICAQLLSNAFKQKGDALGVRVSSNGPSISHLLYVDDVIIFSEATLKATKEIKKILDNFCSWIGLSINSNKSSMIFSKLVRRRRKKAINRLLGFNP</sequence>
<dbReference type="Pfam" id="PF00078">
    <property type="entry name" value="RVT_1"/>
    <property type="match status" value="1"/>
</dbReference>
<dbReference type="EMBL" id="KZ502367">
    <property type="protein sequence ID" value="PKU80176.1"/>
    <property type="molecule type" value="Genomic_DNA"/>
</dbReference>
<dbReference type="PANTHER" id="PTHR31635">
    <property type="entry name" value="REVERSE TRANSCRIPTASE DOMAIN-CONTAINING PROTEIN-RELATED"/>
    <property type="match status" value="1"/>
</dbReference>
<evidence type="ECO:0000313" key="3">
    <source>
        <dbReference type="Proteomes" id="UP000233837"/>
    </source>
</evidence>
<gene>
    <name evidence="2" type="ORF">MA16_Dca023371</name>
</gene>